<dbReference type="SUPFAM" id="SSF64438">
    <property type="entry name" value="CNF1/YfiH-like putative cysteine hydrolases"/>
    <property type="match status" value="1"/>
</dbReference>
<organism evidence="11 12">
    <name type="scientific">Thorsellia kenyensis</name>
    <dbReference type="NCBI Taxonomy" id="1549888"/>
    <lineage>
        <taxon>Bacteria</taxon>
        <taxon>Pseudomonadati</taxon>
        <taxon>Pseudomonadota</taxon>
        <taxon>Gammaproteobacteria</taxon>
        <taxon>Enterobacterales</taxon>
        <taxon>Thorselliaceae</taxon>
        <taxon>Thorsellia</taxon>
    </lineage>
</organism>
<evidence type="ECO:0000256" key="2">
    <source>
        <dbReference type="ARBA" id="ARBA00007353"/>
    </source>
</evidence>
<dbReference type="EMBL" id="JBHLXE010000043">
    <property type="protein sequence ID" value="MFC0179300.1"/>
    <property type="molecule type" value="Genomic_DNA"/>
</dbReference>
<evidence type="ECO:0000256" key="10">
    <source>
        <dbReference type="RuleBase" id="RU361274"/>
    </source>
</evidence>
<protein>
    <recommendedName>
        <fullName evidence="10">Purine nucleoside phosphorylase</fullName>
    </recommendedName>
</protein>
<comment type="catalytic activity">
    <reaction evidence="7">
        <text>adenosine + H2O + H(+) = inosine + NH4(+)</text>
        <dbReference type="Rhea" id="RHEA:24408"/>
        <dbReference type="ChEBI" id="CHEBI:15377"/>
        <dbReference type="ChEBI" id="CHEBI:15378"/>
        <dbReference type="ChEBI" id="CHEBI:16335"/>
        <dbReference type="ChEBI" id="CHEBI:17596"/>
        <dbReference type="ChEBI" id="CHEBI:28938"/>
        <dbReference type="EC" id="3.5.4.4"/>
    </reaction>
    <physiologicalReaction direction="left-to-right" evidence="7">
        <dbReference type="Rhea" id="RHEA:24409"/>
    </physiologicalReaction>
</comment>
<comment type="similarity">
    <text evidence="2 10">Belongs to the purine nucleoside phosphorylase YfiH/LACC1 family.</text>
</comment>
<evidence type="ECO:0000256" key="1">
    <source>
        <dbReference type="ARBA" id="ARBA00000553"/>
    </source>
</evidence>
<keyword evidence="12" id="KW-1185">Reference proteome</keyword>
<keyword evidence="6" id="KW-0862">Zinc</keyword>
<evidence type="ECO:0000256" key="7">
    <source>
        <dbReference type="ARBA" id="ARBA00047989"/>
    </source>
</evidence>
<evidence type="ECO:0000256" key="6">
    <source>
        <dbReference type="ARBA" id="ARBA00022833"/>
    </source>
</evidence>
<dbReference type="Proteomes" id="UP001589758">
    <property type="component" value="Unassembled WGS sequence"/>
</dbReference>
<comment type="catalytic activity">
    <reaction evidence="9">
        <text>S-methyl-5'-thioadenosine + phosphate = 5-(methylsulfanyl)-alpha-D-ribose 1-phosphate + adenine</text>
        <dbReference type="Rhea" id="RHEA:11852"/>
        <dbReference type="ChEBI" id="CHEBI:16708"/>
        <dbReference type="ChEBI" id="CHEBI:17509"/>
        <dbReference type="ChEBI" id="CHEBI:43474"/>
        <dbReference type="ChEBI" id="CHEBI:58533"/>
        <dbReference type="EC" id="2.4.2.28"/>
    </reaction>
    <physiologicalReaction direction="left-to-right" evidence="9">
        <dbReference type="Rhea" id="RHEA:11853"/>
    </physiologicalReaction>
</comment>
<name>A0ABV6C8J9_9GAMM</name>
<dbReference type="RefSeq" id="WP_385876398.1">
    <property type="nucleotide sequence ID" value="NZ_JBHLXE010000043.1"/>
</dbReference>
<keyword evidence="4" id="KW-0479">Metal-binding</keyword>
<dbReference type="InterPro" id="IPR011324">
    <property type="entry name" value="Cytotoxic_necrot_fac-like_cat"/>
</dbReference>
<dbReference type="PANTHER" id="PTHR30616:SF2">
    <property type="entry name" value="PURINE NUCLEOSIDE PHOSPHORYLASE LACC1"/>
    <property type="match status" value="1"/>
</dbReference>
<comment type="catalytic activity">
    <reaction evidence="8">
        <text>adenosine + phosphate = alpha-D-ribose 1-phosphate + adenine</text>
        <dbReference type="Rhea" id="RHEA:27642"/>
        <dbReference type="ChEBI" id="CHEBI:16335"/>
        <dbReference type="ChEBI" id="CHEBI:16708"/>
        <dbReference type="ChEBI" id="CHEBI:43474"/>
        <dbReference type="ChEBI" id="CHEBI:57720"/>
        <dbReference type="EC" id="2.4.2.1"/>
    </reaction>
    <physiologicalReaction direction="left-to-right" evidence="8">
        <dbReference type="Rhea" id="RHEA:27643"/>
    </physiologicalReaction>
</comment>
<dbReference type="InterPro" id="IPR038371">
    <property type="entry name" value="Cu_polyphenol_OxRdtase_sf"/>
</dbReference>
<dbReference type="Pfam" id="PF02578">
    <property type="entry name" value="Cu-oxidase_4"/>
    <property type="match status" value="1"/>
</dbReference>
<accession>A0ABV6C8J9</accession>
<reference evidence="11 12" key="1">
    <citation type="submission" date="2024-09" db="EMBL/GenBank/DDBJ databases">
        <authorList>
            <person name="Sun Q."/>
            <person name="Mori K."/>
        </authorList>
    </citation>
    <scope>NUCLEOTIDE SEQUENCE [LARGE SCALE GENOMIC DNA]</scope>
    <source>
        <strain evidence="11 12">CCM 8545</strain>
    </source>
</reference>
<evidence type="ECO:0000313" key="11">
    <source>
        <dbReference type="EMBL" id="MFC0179300.1"/>
    </source>
</evidence>
<keyword evidence="5" id="KW-0378">Hydrolase</keyword>
<comment type="catalytic activity">
    <reaction evidence="1">
        <text>inosine + phosphate = alpha-D-ribose 1-phosphate + hypoxanthine</text>
        <dbReference type="Rhea" id="RHEA:27646"/>
        <dbReference type="ChEBI" id="CHEBI:17368"/>
        <dbReference type="ChEBI" id="CHEBI:17596"/>
        <dbReference type="ChEBI" id="CHEBI:43474"/>
        <dbReference type="ChEBI" id="CHEBI:57720"/>
        <dbReference type="EC" id="2.4.2.1"/>
    </reaction>
    <physiologicalReaction direction="left-to-right" evidence="1">
        <dbReference type="Rhea" id="RHEA:27647"/>
    </physiologicalReaction>
</comment>
<evidence type="ECO:0000256" key="9">
    <source>
        <dbReference type="ARBA" id="ARBA00049893"/>
    </source>
</evidence>
<gene>
    <name evidence="11" type="primary">pgeF</name>
    <name evidence="11" type="ORF">ACFFIT_04180</name>
</gene>
<dbReference type="CDD" id="cd16833">
    <property type="entry name" value="YfiH"/>
    <property type="match status" value="1"/>
</dbReference>
<keyword evidence="3" id="KW-0808">Transferase</keyword>
<evidence type="ECO:0000256" key="5">
    <source>
        <dbReference type="ARBA" id="ARBA00022801"/>
    </source>
</evidence>
<evidence type="ECO:0000256" key="8">
    <source>
        <dbReference type="ARBA" id="ARBA00048968"/>
    </source>
</evidence>
<dbReference type="Gene3D" id="3.60.140.10">
    <property type="entry name" value="CNF1/YfiH-like putative cysteine hydrolases"/>
    <property type="match status" value="1"/>
</dbReference>
<evidence type="ECO:0000256" key="3">
    <source>
        <dbReference type="ARBA" id="ARBA00022679"/>
    </source>
</evidence>
<sequence length="250" mass="27740">MSYFIYPSWPSCSHVSGLSTTRMGGQSEGAYSSFNLGAHVGDMPEHVKENRRLFYERANLPDSPFYLNQTHSVDVAIISNGQISTQNADAVYTCEPNRVCAVLTADCLPVLFCSKDGLEVAASHAGWRGLSSGILENTIKCFKNSPEDIMAWFGPAIGSTAFEVGKDVYDAFVQYDPSAHCAFSLITESAEQEKYLANIYQLARLRLNALGLYDIFGGEYCTVKQNEKFYSYRKEGQTGRMLSAIWIKSH</sequence>
<proteinExistence type="inferred from homology"/>
<evidence type="ECO:0000256" key="4">
    <source>
        <dbReference type="ARBA" id="ARBA00022723"/>
    </source>
</evidence>
<dbReference type="NCBIfam" id="TIGR00726">
    <property type="entry name" value="peptidoglycan editing factor PgeF"/>
    <property type="match status" value="1"/>
</dbReference>
<comment type="caution">
    <text evidence="11">The sequence shown here is derived from an EMBL/GenBank/DDBJ whole genome shotgun (WGS) entry which is preliminary data.</text>
</comment>
<dbReference type="InterPro" id="IPR003730">
    <property type="entry name" value="Cu_polyphenol_OxRdtase"/>
</dbReference>
<evidence type="ECO:0000313" key="12">
    <source>
        <dbReference type="Proteomes" id="UP001589758"/>
    </source>
</evidence>
<dbReference type="PANTHER" id="PTHR30616">
    <property type="entry name" value="UNCHARACTERIZED PROTEIN YFIH"/>
    <property type="match status" value="1"/>
</dbReference>